<evidence type="ECO:0000259" key="7">
    <source>
        <dbReference type="PROSITE" id="PS00623"/>
    </source>
</evidence>
<dbReference type="GO" id="GO:0050660">
    <property type="term" value="F:flavin adenine dinucleotide binding"/>
    <property type="evidence" value="ECO:0007669"/>
    <property type="project" value="InterPro"/>
</dbReference>
<evidence type="ECO:0000259" key="8">
    <source>
        <dbReference type="PROSITE" id="PS00624"/>
    </source>
</evidence>
<dbReference type="InterPro" id="IPR000172">
    <property type="entry name" value="GMC_OxRdtase_N"/>
</dbReference>
<feature type="domain" description="Glucose-methanol-choline oxidoreductase N-terminal" evidence="8">
    <location>
        <begin position="256"/>
        <end position="270"/>
    </location>
</feature>
<dbReference type="OrthoDB" id="9785276at2"/>
<comment type="caution">
    <text evidence="9">The sequence shown here is derived from an EMBL/GenBank/DDBJ whole genome shotgun (WGS) entry which is preliminary data.</text>
</comment>
<dbReference type="InterPro" id="IPR036188">
    <property type="entry name" value="FAD/NAD-bd_sf"/>
</dbReference>
<feature type="domain" description="Glucose-methanol-choline oxidoreductase N-terminal" evidence="7">
    <location>
        <begin position="83"/>
        <end position="106"/>
    </location>
</feature>
<feature type="binding site" evidence="5">
    <location>
        <position position="221"/>
    </location>
    <ligand>
        <name>FAD</name>
        <dbReference type="ChEBI" id="CHEBI:57692"/>
    </ligand>
</feature>
<dbReference type="PANTHER" id="PTHR11552:SF147">
    <property type="entry name" value="CHOLINE DEHYDROGENASE, MITOCHONDRIAL"/>
    <property type="match status" value="1"/>
</dbReference>
<dbReference type="SUPFAM" id="SSF51905">
    <property type="entry name" value="FAD/NAD(P)-binding domain"/>
    <property type="match status" value="1"/>
</dbReference>
<protein>
    <submittedName>
        <fullName evidence="9">Putative choline dehydrogenase</fullName>
    </submittedName>
</protein>
<proteinExistence type="inferred from homology"/>
<evidence type="ECO:0000256" key="5">
    <source>
        <dbReference type="PIRSR" id="PIRSR000137-2"/>
    </source>
</evidence>
<accession>Q1N4K4</accession>
<evidence type="ECO:0000313" key="10">
    <source>
        <dbReference type="Proteomes" id="UP000004263"/>
    </source>
</evidence>
<evidence type="ECO:0000256" key="2">
    <source>
        <dbReference type="ARBA" id="ARBA00010790"/>
    </source>
</evidence>
<dbReference type="PANTHER" id="PTHR11552">
    <property type="entry name" value="GLUCOSE-METHANOL-CHOLINE GMC OXIDOREDUCTASE"/>
    <property type="match status" value="1"/>
</dbReference>
<dbReference type="AlphaFoldDB" id="Q1N4K4"/>
<evidence type="ECO:0000256" key="6">
    <source>
        <dbReference type="RuleBase" id="RU003968"/>
    </source>
</evidence>
<dbReference type="InterPro" id="IPR007867">
    <property type="entry name" value="GMC_OxRtase_C"/>
</dbReference>
<organism evidence="9 10">
    <name type="scientific">Bermanella marisrubri</name>
    <dbReference type="NCBI Taxonomy" id="207949"/>
    <lineage>
        <taxon>Bacteria</taxon>
        <taxon>Pseudomonadati</taxon>
        <taxon>Pseudomonadota</taxon>
        <taxon>Gammaproteobacteria</taxon>
        <taxon>Oceanospirillales</taxon>
        <taxon>Oceanospirillaceae</taxon>
        <taxon>Bermanella</taxon>
    </lineage>
</organism>
<reference evidence="9 10" key="1">
    <citation type="submission" date="2006-03" db="EMBL/GenBank/DDBJ databases">
        <authorList>
            <person name="Pinhassi J."/>
            <person name="Pedros-Alio C."/>
            <person name="Ferriera S."/>
            <person name="Johnson J."/>
            <person name="Kravitz S."/>
            <person name="Halpern A."/>
            <person name="Remington K."/>
            <person name="Beeson K."/>
            <person name="Tran B."/>
            <person name="Rogers Y.-H."/>
            <person name="Friedman R."/>
            <person name="Venter J.C."/>
        </authorList>
    </citation>
    <scope>NUCLEOTIDE SEQUENCE [LARGE SCALE GENOMIC DNA]</scope>
    <source>
        <strain evidence="9 10">RED65</strain>
    </source>
</reference>
<dbReference type="Gene3D" id="3.30.560.10">
    <property type="entry name" value="Glucose Oxidase, domain 3"/>
    <property type="match status" value="1"/>
</dbReference>
<dbReference type="PROSITE" id="PS00623">
    <property type="entry name" value="GMC_OXRED_1"/>
    <property type="match status" value="1"/>
</dbReference>
<comment type="similarity">
    <text evidence="2 6">Belongs to the GMC oxidoreductase family.</text>
</comment>
<dbReference type="Gene3D" id="3.50.50.60">
    <property type="entry name" value="FAD/NAD(P)-binding domain"/>
    <property type="match status" value="1"/>
</dbReference>
<evidence type="ECO:0000256" key="1">
    <source>
        <dbReference type="ARBA" id="ARBA00001974"/>
    </source>
</evidence>
<evidence type="ECO:0000313" key="9">
    <source>
        <dbReference type="EMBL" id="EAT13424.1"/>
    </source>
</evidence>
<feature type="binding site" evidence="5">
    <location>
        <begin position="93"/>
        <end position="96"/>
    </location>
    <ligand>
        <name>FAD</name>
        <dbReference type="ChEBI" id="CHEBI:57692"/>
    </ligand>
</feature>
<dbReference type="PROSITE" id="PS00624">
    <property type="entry name" value="GMC_OXRED_2"/>
    <property type="match status" value="1"/>
</dbReference>
<dbReference type="STRING" id="207949.RED65_01650"/>
<dbReference type="EMBL" id="AAQH01000002">
    <property type="protein sequence ID" value="EAT13424.1"/>
    <property type="molecule type" value="Genomic_DNA"/>
</dbReference>
<dbReference type="SUPFAM" id="SSF54373">
    <property type="entry name" value="FAD-linked reductases, C-terminal domain"/>
    <property type="match status" value="1"/>
</dbReference>
<dbReference type="Pfam" id="PF05199">
    <property type="entry name" value="GMC_oxred_C"/>
    <property type="match status" value="1"/>
</dbReference>
<dbReference type="RefSeq" id="WP_007017808.1">
    <property type="nucleotide sequence ID" value="NZ_CH724114.1"/>
</dbReference>
<dbReference type="HOGENOM" id="CLU_002865_7_1_6"/>
<sequence length="540" mass="58974">MIKKDFDYIVIGGGSAGCVIASRLSEDPNIEVCLLEAGKADTSPFIHAPSGVAATVPFGLFSWHYNTTPQAGLNGRCGFQPRGKILGGSSSINAMVYIRGNAWDYDHWVKLGNKGWSYDEVLPYFKRAEHNETLGNDFYHGKNGPLNVAEVSQPSPLNQRFLDACQSNDIPLSSDLNGAQQFGCRINQVTQRNGERFSAAKAYITPNLSRPNLTVLTQALVHGINTDNNKAVSVNTCIKGERHTIRANKEIILSAGAFGSPHILLLSGIGPKQELESSGIQCVLDSPGVGKNLQDHVTASPIYRSRYSSDTFGLSLRGGLDVIKGAWQWATKRHGKLTSNFAESAAFCYADKNAPCPDIELELVIGMVDDHNRNLHWGHGYSLHATVLRPKSRGEVTLISPDPSKPPAINPNFLSDEQDLETLTKGLQIALDIMESKEFDDVRGKMLYPLDRNNIEQLKQYCRDYADTEYHPVGTCKMGPESDAMAVVDSELRVRGIQGLRVVDASIMPTLVSGNTNAPTIMIAEKAADLIRQPQQGPVN</sequence>
<keyword evidence="3 6" id="KW-0285">Flavoprotein</keyword>
<comment type="cofactor">
    <cofactor evidence="1 5">
        <name>FAD</name>
        <dbReference type="ChEBI" id="CHEBI:57692"/>
    </cofactor>
</comment>
<dbReference type="Proteomes" id="UP000004263">
    <property type="component" value="Unassembled WGS sequence"/>
</dbReference>
<evidence type="ECO:0000256" key="3">
    <source>
        <dbReference type="ARBA" id="ARBA00022630"/>
    </source>
</evidence>
<keyword evidence="10" id="KW-1185">Reference proteome</keyword>
<evidence type="ECO:0000256" key="4">
    <source>
        <dbReference type="ARBA" id="ARBA00022827"/>
    </source>
</evidence>
<dbReference type="GO" id="GO:0016614">
    <property type="term" value="F:oxidoreductase activity, acting on CH-OH group of donors"/>
    <property type="evidence" value="ECO:0007669"/>
    <property type="project" value="InterPro"/>
</dbReference>
<dbReference type="Pfam" id="PF00732">
    <property type="entry name" value="GMC_oxred_N"/>
    <property type="match status" value="1"/>
</dbReference>
<gene>
    <name evidence="9" type="ORF">RED65_01650</name>
</gene>
<dbReference type="PROSITE" id="PS51257">
    <property type="entry name" value="PROKAR_LIPOPROTEIN"/>
    <property type="match status" value="1"/>
</dbReference>
<dbReference type="PIRSF" id="PIRSF000137">
    <property type="entry name" value="Alcohol_oxidase"/>
    <property type="match status" value="1"/>
</dbReference>
<keyword evidence="4 5" id="KW-0274">FAD</keyword>
<name>Q1N4K4_9GAMM</name>
<dbReference type="InterPro" id="IPR012132">
    <property type="entry name" value="GMC_OxRdtase"/>
</dbReference>